<proteinExistence type="predicted"/>
<gene>
    <name evidence="1" type="ORF">BXP70_20770</name>
</gene>
<reference evidence="1 2" key="1">
    <citation type="submission" date="2017-01" db="EMBL/GenBank/DDBJ databases">
        <title>A new Hymenobacter.</title>
        <authorList>
            <person name="Liang Y."/>
            <person name="Feng F."/>
        </authorList>
    </citation>
    <scope>NUCLEOTIDE SEQUENCE [LARGE SCALE GENOMIC DNA]</scope>
    <source>
        <strain evidence="1">MIMBbqt21</strain>
    </source>
</reference>
<protein>
    <submittedName>
        <fullName evidence="1">Uncharacterized protein</fullName>
    </submittedName>
</protein>
<dbReference type="EMBL" id="MTSE01000014">
    <property type="protein sequence ID" value="OUJ71788.1"/>
    <property type="molecule type" value="Genomic_DNA"/>
</dbReference>
<dbReference type="RefSeq" id="WP_086596036.1">
    <property type="nucleotide sequence ID" value="NZ_MTSE01000014.1"/>
</dbReference>
<comment type="caution">
    <text evidence="1">The sequence shown here is derived from an EMBL/GenBank/DDBJ whole genome shotgun (WGS) entry which is preliminary data.</text>
</comment>
<dbReference type="OrthoDB" id="197037at2"/>
<dbReference type="Proteomes" id="UP000194873">
    <property type="component" value="Unassembled WGS sequence"/>
</dbReference>
<sequence>MAKSTLPVIQALRDTAQRLATQAPYQWGHMGSCNCGHLAQTITHLTKGEIHSRAMQRYGDWERQLLDYCPTSGLPIDETIDEMLALGFTRSDLTHLERLNDPTILASIPFERRNTLRHNQRDDVVLYLRTWADLLEATLLAGIQLPDLTPATASIAASVANQHQAVSA</sequence>
<name>A0A243W8T6_9BACT</name>
<accession>A0A243W8T6</accession>
<evidence type="ECO:0000313" key="2">
    <source>
        <dbReference type="Proteomes" id="UP000194873"/>
    </source>
</evidence>
<dbReference type="AlphaFoldDB" id="A0A243W8T6"/>
<keyword evidence="2" id="KW-1185">Reference proteome</keyword>
<organism evidence="1 2">
    <name type="scientific">Hymenobacter crusticola</name>
    <dbReference type="NCBI Taxonomy" id="1770526"/>
    <lineage>
        <taxon>Bacteria</taxon>
        <taxon>Pseudomonadati</taxon>
        <taxon>Bacteroidota</taxon>
        <taxon>Cytophagia</taxon>
        <taxon>Cytophagales</taxon>
        <taxon>Hymenobacteraceae</taxon>
        <taxon>Hymenobacter</taxon>
    </lineage>
</organism>
<evidence type="ECO:0000313" key="1">
    <source>
        <dbReference type="EMBL" id="OUJ71788.1"/>
    </source>
</evidence>